<feature type="binding site" evidence="17">
    <location>
        <begin position="213"/>
        <end position="216"/>
    </location>
    <ligand>
        <name>CDP</name>
        <dbReference type="ChEBI" id="CHEBI:58069"/>
    </ligand>
</feature>
<evidence type="ECO:0000256" key="4">
    <source>
        <dbReference type="ARBA" id="ARBA00011987"/>
    </source>
</evidence>
<dbReference type="Gene3D" id="2.40.30.30">
    <property type="entry name" value="Riboflavin kinase-like"/>
    <property type="match status" value="1"/>
</dbReference>
<keyword evidence="11 17" id="KW-0418">Kinase</keyword>
<dbReference type="GO" id="GO:0009398">
    <property type="term" value="P:FMN biosynthetic process"/>
    <property type="evidence" value="ECO:0007669"/>
    <property type="project" value="UniProtKB-UniRule"/>
</dbReference>
<evidence type="ECO:0000256" key="14">
    <source>
        <dbReference type="ARBA" id="ARBA00030544"/>
    </source>
</evidence>
<evidence type="ECO:0000313" key="20">
    <source>
        <dbReference type="Proteomes" id="UP000263012"/>
    </source>
</evidence>
<comment type="cofactor">
    <cofactor evidence="17">
        <name>Mg(2+)</name>
        <dbReference type="ChEBI" id="CHEBI:18420"/>
    </cofactor>
    <text evidence="17">Binds 1 Mg(2+) ion per subunit.</text>
</comment>
<dbReference type="InterPro" id="IPR023470">
    <property type="entry name" value="Riboflavin_kinase_archaeal"/>
</dbReference>
<evidence type="ECO:0000313" key="19">
    <source>
        <dbReference type="EMBL" id="AUX09367.1"/>
    </source>
</evidence>
<organism evidence="19 20">
    <name type="scientific">Halalkaliarchaeum desulfuricum</name>
    <dbReference type="NCBI Taxonomy" id="2055893"/>
    <lineage>
        <taxon>Archaea</taxon>
        <taxon>Methanobacteriati</taxon>
        <taxon>Methanobacteriota</taxon>
        <taxon>Stenosarchaea group</taxon>
        <taxon>Halobacteria</taxon>
        <taxon>Halobacteriales</taxon>
        <taxon>Haloferacaceae</taxon>
        <taxon>Halalkaliarchaeum</taxon>
    </lineage>
</organism>
<evidence type="ECO:0000259" key="18">
    <source>
        <dbReference type="Pfam" id="PF01982"/>
    </source>
</evidence>
<dbReference type="InterPro" id="IPR036390">
    <property type="entry name" value="WH_DNA-bd_sf"/>
</dbReference>
<protein>
    <recommendedName>
        <fullName evidence="5 17">Riboflavin kinase</fullName>
        <shortName evidence="17">RFK</shortName>
        <ecNumber evidence="4 17">2.7.1.161</ecNumber>
    </recommendedName>
    <alternativeName>
        <fullName evidence="14 17">CTP-dependent riboflavin kinase</fullName>
    </alternativeName>
    <alternativeName>
        <fullName evidence="15 17">CTP:riboflavin 5'-phosphotransferase</fullName>
    </alternativeName>
    <alternativeName>
        <fullName evidence="13 17">Flavokinase</fullName>
    </alternativeName>
</protein>
<dbReference type="GO" id="GO:0009231">
    <property type="term" value="P:riboflavin biosynthetic process"/>
    <property type="evidence" value="ECO:0007669"/>
    <property type="project" value="InterPro"/>
</dbReference>
<keyword evidence="6 17" id="KW-0285">Flavoprotein</keyword>
<evidence type="ECO:0000256" key="13">
    <source>
        <dbReference type="ARBA" id="ARBA00029789"/>
    </source>
</evidence>
<reference evidence="20" key="1">
    <citation type="submission" date="2017-11" db="EMBL/GenBank/DDBJ databases">
        <title>Phenotypic and genomic properties of facultatively anaerobic sulfur-reducing natronoarchaea from hypersaline soda lakes.</title>
        <authorList>
            <person name="Sorokin D.Y."/>
            <person name="Kublanov I.V."/>
            <person name="Roman P."/>
            <person name="Sinninghe Damste J.S."/>
            <person name="Golyshin P.N."/>
            <person name="Rojo D."/>
            <person name="Ciordia S."/>
            <person name="Mena M.D.C."/>
            <person name="Ferrer M."/>
            <person name="Messina E."/>
            <person name="Smedile F."/>
            <person name="La Spada G."/>
            <person name="La Cono V."/>
            <person name="Yakimov M.M."/>
        </authorList>
    </citation>
    <scope>NUCLEOTIDE SEQUENCE [LARGE SCALE GENOMIC DNA]</scope>
    <source>
        <strain evidence="20">AArc-Sl</strain>
    </source>
</reference>
<comment type="catalytic activity">
    <reaction evidence="16 17">
        <text>riboflavin + CTP = CDP + FMN + H(+)</text>
        <dbReference type="Rhea" id="RHEA:25021"/>
        <dbReference type="ChEBI" id="CHEBI:15378"/>
        <dbReference type="ChEBI" id="CHEBI:37563"/>
        <dbReference type="ChEBI" id="CHEBI:57986"/>
        <dbReference type="ChEBI" id="CHEBI:58069"/>
        <dbReference type="ChEBI" id="CHEBI:58210"/>
        <dbReference type="EC" id="2.7.1.161"/>
    </reaction>
</comment>
<evidence type="ECO:0000256" key="9">
    <source>
        <dbReference type="ARBA" id="ARBA00022723"/>
    </source>
</evidence>
<dbReference type="InterPro" id="IPR039063">
    <property type="entry name" value="RibK_CTP-dep"/>
</dbReference>
<dbReference type="GO" id="GO:0008531">
    <property type="term" value="F:riboflavin kinase activity"/>
    <property type="evidence" value="ECO:0007669"/>
    <property type="project" value="InterPro"/>
</dbReference>
<evidence type="ECO:0000256" key="5">
    <source>
        <dbReference type="ARBA" id="ARBA00017394"/>
    </source>
</evidence>
<comment type="function">
    <text evidence="1 17">Catalyzes the CTP-dependent phosphorylation of riboflavin (vitamin B2) to form flavin mononucleotide (FMN).</text>
</comment>
<proteinExistence type="inferred from homology"/>
<feature type="domain" description="Riboflavin kinase" evidence="18">
    <location>
        <begin position="104"/>
        <end position="231"/>
    </location>
</feature>
<dbReference type="RefSeq" id="WP_119817844.1">
    <property type="nucleotide sequence ID" value="NZ_CP025066.1"/>
</dbReference>
<dbReference type="InterPro" id="IPR036388">
    <property type="entry name" value="WH-like_DNA-bd_sf"/>
</dbReference>
<keyword evidence="20" id="KW-1185">Reference proteome</keyword>
<keyword evidence="12 17" id="KW-0460">Magnesium</keyword>
<comment type="similarity">
    <text evidence="3 17">Belongs to the archaeal riboflavin kinase family.</text>
</comment>
<dbReference type="PANTHER" id="PTHR40706:SF1">
    <property type="entry name" value="RIBOFLAVIN KINASE"/>
    <property type="match status" value="1"/>
</dbReference>
<dbReference type="KEGG" id="hdf:AArcSl_1739"/>
<dbReference type="AlphaFoldDB" id="A0A343TJU5"/>
<keyword evidence="7 17" id="KW-0288">FMN</keyword>
<evidence type="ECO:0000256" key="1">
    <source>
        <dbReference type="ARBA" id="ARBA00003072"/>
    </source>
</evidence>
<evidence type="ECO:0000256" key="10">
    <source>
        <dbReference type="ARBA" id="ARBA00022741"/>
    </source>
</evidence>
<feature type="binding site" evidence="17">
    <location>
        <position position="136"/>
    </location>
    <ligand>
        <name>Mg(2+)</name>
        <dbReference type="ChEBI" id="CHEBI:18420"/>
    </ligand>
</feature>
<dbReference type="InterPro" id="IPR023465">
    <property type="entry name" value="Riboflavin_kinase_dom_sf"/>
</dbReference>
<dbReference type="InterPro" id="IPR023602">
    <property type="entry name" value="Riboflavin_kinase_CTP-dep"/>
</dbReference>
<name>A0A343TJU5_9EURY</name>
<evidence type="ECO:0000256" key="15">
    <source>
        <dbReference type="ARBA" id="ARBA00033116"/>
    </source>
</evidence>
<dbReference type="Proteomes" id="UP000263012">
    <property type="component" value="Chromosome"/>
</dbReference>
<feature type="binding site" evidence="17">
    <location>
        <begin position="107"/>
        <end position="112"/>
    </location>
    <ligand>
        <name>CDP</name>
        <dbReference type="ChEBI" id="CHEBI:58069"/>
    </ligand>
</feature>
<dbReference type="GeneID" id="37878093"/>
<keyword evidence="9 17" id="KW-0479">Metal-binding</keyword>
<evidence type="ECO:0000256" key="8">
    <source>
        <dbReference type="ARBA" id="ARBA00022679"/>
    </source>
</evidence>
<dbReference type="Gene3D" id="1.10.10.10">
    <property type="entry name" value="Winged helix-like DNA-binding domain superfamily/Winged helix DNA-binding domain"/>
    <property type="match status" value="1"/>
</dbReference>
<dbReference type="SUPFAM" id="SSF82114">
    <property type="entry name" value="Riboflavin kinase-like"/>
    <property type="match status" value="1"/>
</dbReference>
<dbReference type="GO" id="GO:0000287">
    <property type="term" value="F:magnesium ion binding"/>
    <property type="evidence" value="ECO:0007669"/>
    <property type="project" value="UniProtKB-UniRule"/>
</dbReference>
<evidence type="ECO:0000256" key="3">
    <source>
        <dbReference type="ARBA" id="ARBA00006428"/>
    </source>
</evidence>
<evidence type="ECO:0000256" key="6">
    <source>
        <dbReference type="ARBA" id="ARBA00022630"/>
    </source>
</evidence>
<dbReference type="GO" id="GO:0000166">
    <property type="term" value="F:nucleotide binding"/>
    <property type="evidence" value="ECO:0007669"/>
    <property type="project" value="UniProtKB-UniRule"/>
</dbReference>
<evidence type="ECO:0000256" key="2">
    <source>
        <dbReference type="ARBA" id="ARBA00005219"/>
    </source>
</evidence>
<accession>A0A343TJU5</accession>
<dbReference type="Pfam" id="PF01982">
    <property type="entry name" value="CTP-dep_RFKase"/>
    <property type="match status" value="1"/>
</dbReference>
<evidence type="ECO:0000256" key="12">
    <source>
        <dbReference type="ARBA" id="ARBA00022842"/>
    </source>
</evidence>
<dbReference type="EC" id="2.7.1.161" evidence="4 17"/>
<dbReference type="SUPFAM" id="SSF46785">
    <property type="entry name" value="Winged helix' DNA-binding domain"/>
    <property type="match status" value="1"/>
</dbReference>
<comment type="pathway">
    <text evidence="2 17">Cofactor biosynthesis; FMN biosynthesis; FMN from riboflavin (CTP route): step 1/1.</text>
</comment>
<evidence type="ECO:0000256" key="16">
    <source>
        <dbReference type="ARBA" id="ARBA00047857"/>
    </source>
</evidence>
<evidence type="ECO:0000256" key="11">
    <source>
        <dbReference type="ARBA" id="ARBA00022777"/>
    </source>
</evidence>
<evidence type="ECO:0000256" key="17">
    <source>
        <dbReference type="HAMAP-Rule" id="MF_01285"/>
    </source>
</evidence>
<feature type="binding site" evidence="17">
    <location>
        <position position="208"/>
    </location>
    <ligand>
        <name>FMN</name>
        <dbReference type="ChEBI" id="CHEBI:58210"/>
    </ligand>
</feature>
<keyword evidence="8 17" id="KW-0808">Transferase</keyword>
<dbReference type="OrthoDB" id="30955at2157"/>
<feature type="binding site" evidence="17">
    <location>
        <position position="200"/>
    </location>
    <ligand>
        <name>FMN</name>
        <dbReference type="ChEBI" id="CHEBI:58210"/>
    </ligand>
</feature>
<dbReference type="PANTHER" id="PTHR40706">
    <property type="entry name" value="RIBOFLAVIN KINASE"/>
    <property type="match status" value="1"/>
</dbReference>
<gene>
    <name evidence="17" type="primary">ribK</name>
    <name evidence="19" type="ORF">AArcSl_1739</name>
</gene>
<keyword evidence="10 17" id="KW-0547">Nucleotide-binding</keyword>
<dbReference type="UniPathway" id="UPA00276">
    <property type="reaction ID" value="UER00929"/>
</dbReference>
<sequence length="247" mass="27018">MSGTVPAVGQDELATLKLVALDGGLVGPVKVSCAELADRLDASNQTASRRLQALEAADHLERDVVSDGQWIAVTDEGESALRREYADYRRIFEGRRSITLRGRVTSGMGEGRHYISLSGYMEQFRERLGYEPFPGTLNVELDEESVRSRAGLRSIDGVPIDGWEDEERTFGPATCYPASVRTAGDPRHADRAHVIVPERTHHDEENLELIAPVKLREDLELSDGDELIVEVHGGTPADGTDIEGGVV</sequence>
<evidence type="ECO:0000256" key="7">
    <source>
        <dbReference type="ARBA" id="ARBA00022643"/>
    </source>
</evidence>
<comment type="caution">
    <text evidence="17">Lacks conserved residue(s) required for the propagation of feature annotation.</text>
</comment>
<dbReference type="EMBL" id="CP025066">
    <property type="protein sequence ID" value="AUX09367.1"/>
    <property type="molecule type" value="Genomic_DNA"/>
</dbReference>
<dbReference type="HAMAP" id="MF_01285">
    <property type="entry name" value="Riboflavin_kinase"/>
    <property type="match status" value="1"/>
</dbReference>
<feature type="binding site" evidence="17">
    <location>
        <position position="138"/>
    </location>
    <ligand>
        <name>Mg(2+)</name>
        <dbReference type="ChEBI" id="CHEBI:18420"/>
    </ligand>
</feature>